<protein>
    <submittedName>
        <fullName evidence="1">Uncharacterized protein</fullName>
    </submittedName>
</protein>
<dbReference type="RefSeq" id="XP_007771067.1">
    <property type="nucleotide sequence ID" value="XM_007772877.1"/>
</dbReference>
<name>A0A5M3MKT6_CONPW</name>
<dbReference type="InterPro" id="IPR013893">
    <property type="entry name" value="RNase_P_Rpp40"/>
</dbReference>
<dbReference type="GO" id="GO:0000172">
    <property type="term" value="C:ribonuclease MRP complex"/>
    <property type="evidence" value="ECO:0007669"/>
    <property type="project" value="TreeGrafter"/>
</dbReference>
<dbReference type="KEGG" id="cput:CONPUDRAFT_167180"/>
<proteinExistence type="predicted"/>
<dbReference type="GO" id="GO:0030681">
    <property type="term" value="C:multimeric ribonuclease P complex"/>
    <property type="evidence" value="ECO:0007669"/>
    <property type="project" value="TreeGrafter"/>
</dbReference>
<dbReference type="GO" id="GO:0000447">
    <property type="term" value="P:endonucleolytic cleavage in ITS1 to separate SSU-rRNA from 5.8S rRNA and LSU-rRNA from tricistronic rRNA transcript (SSU-rRNA, 5.8S rRNA, LSU-rRNA)"/>
    <property type="evidence" value="ECO:0007669"/>
    <property type="project" value="TreeGrafter"/>
</dbReference>
<organism evidence="1 2">
    <name type="scientific">Coniophora puteana (strain RWD-64-598)</name>
    <name type="common">Brown rot fungus</name>
    <dbReference type="NCBI Taxonomy" id="741705"/>
    <lineage>
        <taxon>Eukaryota</taxon>
        <taxon>Fungi</taxon>
        <taxon>Dikarya</taxon>
        <taxon>Basidiomycota</taxon>
        <taxon>Agaricomycotina</taxon>
        <taxon>Agaricomycetes</taxon>
        <taxon>Agaricomycetidae</taxon>
        <taxon>Boletales</taxon>
        <taxon>Coniophorineae</taxon>
        <taxon>Coniophoraceae</taxon>
        <taxon>Coniophora</taxon>
    </lineage>
</organism>
<dbReference type="AlphaFoldDB" id="A0A5M3MKT6"/>
<dbReference type="Pfam" id="PF08584">
    <property type="entry name" value="Ribonuc_P_40"/>
    <property type="match status" value="1"/>
</dbReference>
<dbReference type="GeneID" id="19205716"/>
<keyword evidence="2" id="KW-1185">Reference proteome</keyword>
<dbReference type="GO" id="GO:0000171">
    <property type="term" value="F:ribonuclease MRP activity"/>
    <property type="evidence" value="ECO:0007669"/>
    <property type="project" value="TreeGrafter"/>
</dbReference>
<evidence type="ECO:0000313" key="2">
    <source>
        <dbReference type="Proteomes" id="UP000053558"/>
    </source>
</evidence>
<accession>A0A5M3MKT6</accession>
<dbReference type="OMA" id="EWVGMAC"/>
<dbReference type="PANTHER" id="PTHR15396">
    <property type="entry name" value="RIBONUCLEASE P PROTEIN SUBUNIT P40"/>
    <property type="match status" value="1"/>
</dbReference>
<reference evidence="2" key="1">
    <citation type="journal article" date="2012" name="Science">
        <title>The Paleozoic origin of enzymatic lignin decomposition reconstructed from 31 fungal genomes.</title>
        <authorList>
            <person name="Floudas D."/>
            <person name="Binder M."/>
            <person name="Riley R."/>
            <person name="Barry K."/>
            <person name="Blanchette R.A."/>
            <person name="Henrissat B."/>
            <person name="Martinez A.T."/>
            <person name="Otillar R."/>
            <person name="Spatafora J.W."/>
            <person name="Yadav J.S."/>
            <person name="Aerts A."/>
            <person name="Benoit I."/>
            <person name="Boyd A."/>
            <person name="Carlson A."/>
            <person name="Copeland A."/>
            <person name="Coutinho P.M."/>
            <person name="de Vries R.P."/>
            <person name="Ferreira P."/>
            <person name="Findley K."/>
            <person name="Foster B."/>
            <person name="Gaskell J."/>
            <person name="Glotzer D."/>
            <person name="Gorecki P."/>
            <person name="Heitman J."/>
            <person name="Hesse C."/>
            <person name="Hori C."/>
            <person name="Igarashi K."/>
            <person name="Jurgens J.A."/>
            <person name="Kallen N."/>
            <person name="Kersten P."/>
            <person name="Kohler A."/>
            <person name="Kuees U."/>
            <person name="Kumar T.K.A."/>
            <person name="Kuo A."/>
            <person name="LaButti K."/>
            <person name="Larrondo L.F."/>
            <person name="Lindquist E."/>
            <person name="Ling A."/>
            <person name="Lombard V."/>
            <person name="Lucas S."/>
            <person name="Lundell T."/>
            <person name="Martin R."/>
            <person name="McLaughlin D.J."/>
            <person name="Morgenstern I."/>
            <person name="Morin E."/>
            <person name="Murat C."/>
            <person name="Nagy L.G."/>
            <person name="Nolan M."/>
            <person name="Ohm R.A."/>
            <person name="Patyshakuliyeva A."/>
            <person name="Rokas A."/>
            <person name="Ruiz-Duenas F.J."/>
            <person name="Sabat G."/>
            <person name="Salamov A."/>
            <person name="Samejima M."/>
            <person name="Schmutz J."/>
            <person name="Slot J.C."/>
            <person name="St John F."/>
            <person name="Stenlid J."/>
            <person name="Sun H."/>
            <person name="Sun S."/>
            <person name="Syed K."/>
            <person name="Tsang A."/>
            <person name="Wiebenga A."/>
            <person name="Young D."/>
            <person name="Pisabarro A."/>
            <person name="Eastwood D.C."/>
            <person name="Martin F."/>
            <person name="Cullen D."/>
            <person name="Grigoriev I.V."/>
            <person name="Hibbett D.S."/>
        </authorList>
    </citation>
    <scope>NUCLEOTIDE SEQUENCE [LARGE SCALE GENOMIC DNA]</scope>
    <source>
        <strain evidence="2">RWD-64-598 SS2</strain>
    </source>
</reference>
<gene>
    <name evidence="1" type="ORF">CONPUDRAFT_167180</name>
</gene>
<comment type="caution">
    <text evidence="1">The sequence shown here is derived from an EMBL/GenBank/DDBJ whole genome shotgun (WGS) entry which is preliminary data.</text>
</comment>
<sequence>MDERTRIMVTSGFLPSDKPKTHALSRPFIRQLDVVLVSPAPPPRDLAEATATYHKGQFTLAEIFEYACSVGNADWNLTAAPNTTACDDTWCIDPRGVLTLCVSKALYERLGLAGRRMPFKGCPEQYVIAIPVYQHTQTAGNRARQKRALEMWDDERAASGVELWEVLYHVQGEAPPPFQEIETIIVKPKATQASDVHVPSPETLKLSLSDKKSHKTEAEEDWEDSICELNEWLGMACLGAHRLKGNDRVDPYVAVYSPPPSSHTGSYHHLSWTGLLSAAFVQTVIDAVTTHAASHRAIAGIITHGYTQSPIGHLSPSSVTGVIASPEKSINNNNASLRVPRSAGEDTSCLLLVPAQQIQNEGMDDNSAGTWVLTESVGQWDKRWG</sequence>
<dbReference type="GO" id="GO:0004526">
    <property type="term" value="F:ribonuclease P activity"/>
    <property type="evidence" value="ECO:0007669"/>
    <property type="project" value="TreeGrafter"/>
</dbReference>
<dbReference type="Proteomes" id="UP000053558">
    <property type="component" value="Unassembled WGS sequence"/>
</dbReference>
<dbReference type="GO" id="GO:0001682">
    <property type="term" value="P:tRNA 5'-leader removal"/>
    <property type="evidence" value="ECO:0007669"/>
    <property type="project" value="InterPro"/>
</dbReference>
<dbReference type="EMBL" id="JH711581">
    <property type="protein sequence ID" value="EIW79434.1"/>
    <property type="molecule type" value="Genomic_DNA"/>
</dbReference>
<dbReference type="OrthoDB" id="63112at2759"/>
<evidence type="ECO:0000313" key="1">
    <source>
        <dbReference type="EMBL" id="EIW79434.1"/>
    </source>
</evidence>
<dbReference type="PANTHER" id="PTHR15396:SF1">
    <property type="entry name" value="RIBONUCLEASE P PROTEIN SUBUNIT P40"/>
    <property type="match status" value="1"/>
</dbReference>